<protein>
    <submittedName>
        <fullName evidence="1">Uncharacterized protein</fullName>
    </submittedName>
</protein>
<evidence type="ECO:0000313" key="1">
    <source>
        <dbReference type="EMBL" id="PTU42412.1"/>
    </source>
</evidence>
<gene>
    <name evidence="1" type="ORF">DAY03_07965</name>
</gene>
<proteinExistence type="predicted"/>
<name>A0A7Z1T7G5_SALET</name>
<evidence type="ECO:0000313" key="2">
    <source>
        <dbReference type="Proteomes" id="UP000244131"/>
    </source>
</evidence>
<dbReference type="AlphaFoldDB" id="A0A7Z1T7G5"/>
<comment type="caution">
    <text evidence="1">The sequence shown here is derived from an EMBL/GenBank/DDBJ whole genome shotgun (WGS) entry which is preliminary data.</text>
</comment>
<organism evidence="1 2">
    <name type="scientific">Salmonella enterica I</name>
    <dbReference type="NCBI Taxonomy" id="59201"/>
    <lineage>
        <taxon>Bacteria</taxon>
        <taxon>Pseudomonadati</taxon>
        <taxon>Pseudomonadota</taxon>
        <taxon>Gammaproteobacteria</taxon>
        <taxon>Enterobacterales</taxon>
        <taxon>Enterobacteriaceae</taxon>
        <taxon>Salmonella</taxon>
    </lineage>
</organism>
<dbReference type="EMBL" id="QARA01000004">
    <property type="protein sequence ID" value="PTU42412.1"/>
    <property type="molecule type" value="Genomic_DNA"/>
</dbReference>
<reference evidence="1 2" key="1">
    <citation type="submission" date="2018-04" db="EMBL/GenBank/DDBJ databases">
        <title>Whole genome sequencing of Salmonella enterica.</title>
        <authorList>
            <person name="Bell R."/>
        </authorList>
    </citation>
    <scope>NUCLEOTIDE SEQUENCE [LARGE SCALE GENOMIC DNA]</scope>
    <source>
        <strain evidence="1 2">CFSAN058493</strain>
    </source>
</reference>
<accession>A0A7Z1T7G5</accession>
<sequence>MDETMKTLSGKEFRQLFNRYNIGFYLSEFEYLKDFDPLFPVCVGKELKLGYKRKVDVWCEEDAALYAEFIAKKERLKRDRLILKVNQVWSRVYPAYIYAIEERINVRAKGRELFKNETVQEKQYKLSIMLDSLKDLECEAATISSEFEIEKTSMHYFYMISDVERYINDCSYFVYSATEVVKGVIQCIGYIDKNNKASCDEFYSGSYECLDDDQETLNYLNESCAEGIDADKNLIRENELLALSLKELYQLLVSKKNNK</sequence>
<dbReference type="Proteomes" id="UP000244131">
    <property type="component" value="Unassembled WGS sequence"/>
</dbReference>